<protein>
    <submittedName>
        <fullName evidence="1">Uncharacterized protein</fullName>
    </submittedName>
</protein>
<comment type="caution">
    <text evidence="1">The sequence shown here is derived from an EMBL/GenBank/DDBJ whole genome shotgun (WGS) entry which is preliminary data.</text>
</comment>
<dbReference type="AlphaFoldDB" id="A0A554VKK4"/>
<dbReference type="OrthoDB" id="653963at2"/>
<accession>A0A554VKK4</accession>
<keyword evidence="2" id="KW-1185">Reference proteome</keyword>
<evidence type="ECO:0000313" key="1">
    <source>
        <dbReference type="EMBL" id="TSE08574.1"/>
    </source>
</evidence>
<dbReference type="Proteomes" id="UP000318833">
    <property type="component" value="Unassembled WGS sequence"/>
</dbReference>
<name>A0A554VKK4_9FLAO</name>
<evidence type="ECO:0000313" key="2">
    <source>
        <dbReference type="Proteomes" id="UP000318833"/>
    </source>
</evidence>
<sequence>MLKNKIKKVPVYYKQELLSYLAEKEESTLVIIVTSSGKTYKGIVVKVEGKDKDVILLLQIVSPEDIITENILHITIDKIESLEFIESQNVLNILSKGTVFDKIYDTSGKLQVKKALRRFSDVLQDTYGLKIGAPKIILPTNGYELNRVLQLTEQLQHIMVNILEEEDALISWKASYDSITFIDDDSLKVIQNYKTIEIHFPFTNINLPEMPAKEVTAMILNVL</sequence>
<reference evidence="1 2" key="1">
    <citation type="submission" date="2019-07" db="EMBL/GenBank/DDBJ databases">
        <title>The draft genome sequence of Aquimarina algiphila M91.</title>
        <authorList>
            <person name="Meng X."/>
        </authorList>
    </citation>
    <scope>NUCLEOTIDE SEQUENCE [LARGE SCALE GENOMIC DNA]</scope>
    <source>
        <strain evidence="1 2">M91</strain>
    </source>
</reference>
<dbReference type="RefSeq" id="WP_143916553.1">
    <property type="nucleotide sequence ID" value="NZ_CANMIK010000021.1"/>
</dbReference>
<dbReference type="EMBL" id="VLNR01000021">
    <property type="protein sequence ID" value="TSE08574.1"/>
    <property type="molecule type" value="Genomic_DNA"/>
</dbReference>
<gene>
    <name evidence="1" type="ORF">FOF46_11485</name>
</gene>
<proteinExistence type="predicted"/>
<organism evidence="1 2">
    <name type="scientific">Aquimarina algiphila</name>
    <dbReference type="NCBI Taxonomy" id="2047982"/>
    <lineage>
        <taxon>Bacteria</taxon>
        <taxon>Pseudomonadati</taxon>
        <taxon>Bacteroidota</taxon>
        <taxon>Flavobacteriia</taxon>
        <taxon>Flavobacteriales</taxon>
        <taxon>Flavobacteriaceae</taxon>
        <taxon>Aquimarina</taxon>
    </lineage>
</organism>